<keyword evidence="2" id="KW-0489">Methyltransferase</keyword>
<gene>
    <name evidence="2" type="ORF">SAMN05216212_0675</name>
</gene>
<sequence length="325" mass="35390">MSIKEPESSHPRDVKAAWNSYWSGASTSSRPKAPETSHPALLELWSAFFASTGKANPRLLDIASGDGIVPQVAFEALATSSPDITCSDVSPVALAAIEKRMPSVQTCSCDAAQLPFGAGEFDLVTSQFGIEYAGRDAIPEAARVLRPGGRLQLVLHLRGGDIYQKCRDNLLAAEEFMESGFMQQAQTVFDNLLATGKSKGRDRENPVEIMTPGIEKTVGIINRFGRHVTDGTIDTIFMTVARICRSPSRFDLAEAQHWLKTMCEEMPGYATRMRSMCDAALRKEDVDALVSELEKHSLEVDSPRPISLSGKGADSAWVIRATKVV</sequence>
<dbReference type="GO" id="GO:0008757">
    <property type="term" value="F:S-adenosylmethionine-dependent methyltransferase activity"/>
    <property type="evidence" value="ECO:0007669"/>
    <property type="project" value="InterPro"/>
</dbReference>
<keyword evidence="3" id="KW-1185">Reference proteome</keyword>
<dbReference type="Pfam" id="PF08241">
    <property type="entry name" value="Methyltransf_11"/>
    <property type="match status" value="1"/>
</dbReference>
<evidence type="ECO:0000313" key="3">
    <source>
        <dbReference type="Proteomes" id="UP000199305"/>
    </source>
</evidence>
<dbReference type="GO" id="GO:0032259">
    <property type="term" value="P:methylation"/>
    <property type="evidence" value="ECO:0007669"/>
    <property type="project" value="UniProtKB-KW"/>
</dbReference>
<protein>
    <submittedName>
        <fullName evidence="2">Methyltransferase domain-containing protein</fullName>
    </submittedName>
</protein>
<dbReference type="EMBL" id="FNFH01000001">
    <property type="protein sequence ID" value="SDJ68069.1"/>
    <property type="molecule type" value="Genomic_DNA"/>
</dbReference>
<evidence type="ECO:0000313" key="2">
    <source>
        <dbReference type="EMBL" id="SDJ68069.1"/>
    </source>
</evidence>
<reference evidence="3" key="1">
    <citation type="submission" date="2016-10" db="EMBL/GenBank/DDBJ databases">
        <authorList>
            <person name="Varghese N."/>
            <person name="Submissions S."/>
        </authorList>
    </citation>
    <scope>NUCLEOTIDE SEQUENCE [LARGE SCALE GENOMIC DNA]</scope>
    <source>
        <strain evidence="3">CGMCC 1.10658</strain>
    </source>
</reference>
<name>A0A1G8VQ51_9GAMM</name>
<dbReference type="PANTHER" id="PTHR42912">
    <property type="entry name" value="METHYLTRANSFERASE"/>
    <property type="match status" value="1"/>
</dbReference>
<dbReference type="InterPro" id="IPR013216">
    <property type="entry name" value="Methyltransf_11"/>
</dbReference>
<dbReference type="InterPro" id="IPR029063">
    <property type="entry name" value="SAM-dependent_MTases_sf"/>
</dbReference>
<dbReference type="Gene3D" id="3.40.50.150">
    <property type="entry name" value="Vaccinia Virus protein VP39"/>
    <property type="match status" value="1"/>
</dbReference>
<feature type="domain" description="Methyltransferase type 11" evidence="1">
    <location>
        <begin position="60"/>
        <end position="151"/>
    </location>
</feature>
<dbReference type="InterPro" id="IPR050508">
    <property type="entry name" value="Methyltransf_Superfamily"/>
</dbReference>
<keyword evidence="2" id="KW-0808">Transferase</keyword>
<accession>A0A1G8VQ51</accession>
<proteinExistence type="predicted"/>
<dbReference type="SUPFAM" id="SSF53335">
    <property type="entry name" value="S-adenosyl-L-methionine-dependent methyltransferases"/>
    <property type="match status" value="1"/>
</dbReference>
<organism evidence="2 3">
    <name type="scientific">Microbulbifer yueqingensis</name>
    <dbReference type="NCBI Taxonomy" id="658219"/>
    <lineage>
        <taxon>Bacteria</taxon>
        <taxon>Pseudomonadati</taxon>
        <taxon>Pseudomonadota</taxon>
        <taxon>Gammaproteobacteria</taxon>
        <taxon>Cellvibrionales</taxon>
        <taxon>Microbulbiferaceae</taxon>
        <taxon>Microbulbifer</taxon>
    </lineage>
</organism>
<dbReference type="CDD" id="cd02440">
    <property type="entry name" value="AdoMet_MTases"/>
    <property type="match status" value="1"/>
</dbReference>
<dbReference type="Proteomes" id="UP000199305">
    <property type="component" value="Unassembled WGS sequence"/>
</dbReference>
<dbReference type="STRING" id="658219.SAMN05216212_0675"/>
<dbReference type="AlphaFoldDB" id="A0A1G8VQ51"/>
<evidence type="ECO:0000259" key="1">
    <source>
        <dbReference type="Pfam" id="PF08241"/>
    </source>
</evidence>
<dbReference type="PANTHER" id="PTHR42912:SF80">
    <property type="entry name" value="METHYLTRANSFERASE DOMAIN-CONTAINING PROTEIN"/>
    <property type="match status" value="1"/>
</dbReference>